<evidence type="ECO:0000259" key="2">
    <source>
        <dbReference type="PROSITE" id="PS52001"/>
    </source>
</evidence>
<comment type="caution">
    <text evidence="3">The sequence shown here is derived from an EMBL/GenBank/DDBJ whole genome shotgun (WGS) entry which is preliminary data.</text>
</comment>
<evidence type="ECO:0000256" key="1">
    <source>
        <dbReference type="SAM" id="MobiDB-lite"/>
    </source>
</evidence>
<reference evidence="3 4" key="1">
    <citation type="submission" date="2019-07" db="EMBL/GenBank/DDBJ databases">
        <title>Rhodotorula toruloides NBRC10032 genome sequencing.</title>
        <authorList>
            <person name="Shida Y."/>
            <person name="Takaku H."/>
            <person name="Ogasawara W."/>
            <person name="Mori K."/>
        </authorList>
    </citation>
    <scope>NUCLEOTIDE SEQUENCE [LARGE SCALE GENOMIC DNA]</scope>
    <source>
        <strain evidence="3 4">NBRC10032</strain>
    </source>
</reference>
<feature type="compositionally biased region" description="Low complexity" evidence="1">
    <location>
        <begin position="88"/>
        <end position="101"/>
    </location>
</feature>
<organism evidence="3 4">
    <name type="scientific">Rhodotorula toruloides</name>
    <name type="common">Yeast</name>
    <name type="synonym">Rhodosporidium toruloides</name>
    <dbReference type="NCBI Taxonomy" id="5286"/>
    <lineage>
        <taxon>Eukaryota</taxon>
        <taxon>Fungi</taxon>
        <taxon>Dikarya</taxon>
        <taxon>Basidiomycota</taxon>
        <taxon>Pucciniomycotina</taxon>
        <taxon>Microbotryomycetes</taxon>
        <taxon>Sporidiobolales</taxon>
        <taxon>Sporidiobolaceae</taxon>
        <taxon>Rhodotorula</taxon>
    </lineage>
</organism>
<dbReference type="Proteomes" id="UP000321518">
    <property type="component" value="Unassembled WGS sequence"/>
</dbReference>
<dbReference type="InterPro" id="IPR019181">
    <property type="entry name" value="LSM12_ABD"/>
</dbReference>
<dbReference type="Pfam" id="PF09793">
    <property type="entry name" value="AD"/>
    <property type="match status" value="1"/>
</dbReference>
<dbReference type="AlphaFoldDB" id="A0A511K853"/>
<sequence>MAARTASPALANTPGTGGPARKSTSSSSSSPAPTPSASSLPDLSTLLNTPIKVTVAATGDVPQRDLEGALFTYDSSFVVLASTPADTAARPSSSLSASASSIPQPTNAPRRTFHFLRTSQITSVSILPSSPLPLPSLSTPLPLLSTSQADLESRIDRAVASDRSARARIGQDVSSEAQALFDAFAKTLPVRWAGKSIVVMDEVVVEEPYAVGNVKGAKGSGERVERVKKILQGLRTRLGLERAS</sequence>
<dbReference type="InterPro" id="IPR047574">
    <property type="entry name" value="AD"/>
</dbReference>
<name>A0A511K853_RHOTO</name>
<evidence type="ECO:0000313" key="3">
    <source>
        <dbReference type="EMBL" id="GEM06510.1"/>
    </source>
</evidence>
<feature type="domain" description="AD" evidence="2">
    <location>
        <begin position="144"/>
        <end position="239"/>
    </location>
</feature>
<dbReference type="EMBL" id="BJWK01000001">
    <property type="protein sequence ID" value="GEM06510.1"/>
    <property type="molecule type" value="Genomic_DNA"/>
</dbReference>
<dbReference type="OrthoDB" id="1057137at2759"/>
<feature type="region of interest" description="Disordered" evidence="1">
    <location>
        <begin position="1"/>
        <end position="43"/>
    </location>
</feature>
<dbReference type="PROSITE" id="PS52001">
    <property type="entry name" value="AD"/>
    <property type="match status" value="1"/>
</dbReference>
<protein>
    <submittedName>
        <fullName evidence="3">RNA-processing, Lsm domain protein</fullName>
    </submittedName>
</protein>
<dbReference type="SMART" id="SM00995">
    <property type="entry name" value="AD"/>
    <property type="match status" value="1"/>
</dbReference>
<gene>
    <name evidence="3" type="ORF">Rt10032_c01g0527</name>
</gene>
<feature type="compositionally biased region" description="Low complexity" evidence="1">
    <location>
        <begin position="23"/>
        <end position="43"/>
    </location>
</feature>
<evidence type="ECO:0000313" key="4">
    <source>
        <dbReference type="Proteomes" id="UP000321518"/>
    </source>
</evidence>
<accession>A0A511K853</accession>
<dbReference type="InterPro" id="IPR039683">
    <property type="entry name" value="Lsm12-like"/>
</dbReference>
<feature type="region of interest" description="Disordered" evidence="1">
    <location>
        <begin position="88"/>
        <end position="109"/>
    </location>
</feature>
<dbReference type="PANTHER" id="PTHR13542">
    <property type="entry name" value="LSM12 HOMOLOG"/>
    <property type="match status" value="1"/>
</dbReference>
<proteinExistence type="predicted"/>